<evidence type="ECO:0000256" key="6">
    <source>
        <dbReference type="ARBA" id="ARBA00022912"/>
    </source>
</evidence>
<keyword evidence="7" id="KW-0131">Cell cycle</keyword>
<evidence type="ECO:0000256" key="4">
    <source>
        <dbReference type="ARBA" id="ARBA00022776"/>
    </source>
</evidence>
<comment type="catalytic activity">
    <reaction evidence="8">
        <text>O-phospho-L-tyrosyl-[protein] + H2O = L-tyrosyl-[protein] + phosphate</text>
        <dbReference type="Rhea" id="RHEA:10684"/>
        <dbReference type="Rhea" id="RHEA-COMP:10136"/>
        <dbReference type="Rhea" id="RHEA-COMP:20101"/>
        <dbReference type="ChEBI" id="CHEBI:15377"/>
        <dbReference type="ChEBI" id="CHEBI:43474"/>
        <dbReference type="ChEBI" id="CHEBI:46858"/>
        <dbReference type="ChEBI" id="CHEBI:61978"/>
        <dbReference type="EC" id="3.1.3.48"/>
    </reaction>
</comment>
<organism evidence="10 11">
    <name type="scientific">Hypothenemus hampei</name>
    <name type="common">Coffee berry borer</name>
    <dbReference type="NCBI Taxonomy" id="57062"/>
    <lineage>
        <taxon>Eukaryota</taxon>
        <taxon>Metazoa</taxon>
        <taxon>Ecdysozoa</taxon>
        <taxon>Arthropoda</taxon>
        <taxon>Hexapoda</taxon>
        <taxon>Insecta</taxon>
        <taxon>Pterygota</taxon>
        <taxon>Neoptera</taxon>
        <taxon>Endopterygota</taxon>
        <taxon>Coleoptera</taxon>
        <taxon>Polyphaga</taxon>
        <taxon>Cucujiformia</taxon>
        <taxon>Curculionidae</taxon>
        <taxon>Scolytinae</taxon>
        <taxon>Hypothenemus</taxon>
    </lineage>
</organism>
<evidence type="ECO:0000313" key="11">
    <source>
        <dbReference type="Proteomes" id="UP001566132"/>
    </source>
</evidence>
<keyword evidence="3" id="KW-0132">Cell division</keyword>
<evidence type="ECO:0000256" key="8">
    <source>
        <dbReference type="ARBA" id="ARBA00051722"/>
    </source>
</evidence>
<dbReference type="InterPro" id="IPR000751">
    <property type="entry name" value="MPI_Phosphatase"/>
</dbReference>
<dbReference type="AlphaFoldDB" id="A0ABD1ER24"/>
<dbReference type="Pfam" id="PF00581">
    <property type="entry name" value="Rhodanese"/>
    <property type="match status" value="1"/>
</dbReference>
<dbReference type="EC" id="3.1.3.48" evidence="2"/>
<proteinExistence type="inferred from homology"/>
<evidence type="ECO:0000256" key="2">
    <source>
        <dbReference type="ARBA" id="ARBA00013064"/>
    </source>
</evidence>
<dbReference type="GO" id="GO:0004725">
    <property type="term" value="F:protein tyrosine phosphatase activity"/>
    <property type="evidence" value="ECO:0007669"/>
    <property type="project" value="UniProtKB-EC"/>
</dbReference>
<comment type="caution">
    <text evidence="10">The sequence shown here is derived from an EMBL/GenBank/DDBJ whole genome shotgun (WGS) entry which is preliminary data.</text>
</comment>
<comment type="similarity">
    <text evidence="1">Belongs to the MPI phosphatase family.</text>
</comment>
<name>A0ABD1ER24_HYPHA</name>
<dbReference type="PROSITE" id="PS50206">
    <property type="entry name" value="RHODANESE_3"/>
    <property type="match status" value="1"/>
</dbReference>
<reference evidence="10 11" key="1">
    <citation type="submission" date="2024-05" db="EMBL/GenBank/DDBJ databases">
        <title>Genetic variation in Jamaican populations of the coffee berry borer (Hypothenemus hampei).</title>
        <authorList>
            <person name="Errbii M."/>
            <person name="Myrie A."/>
        </authorList>
    </citation>
    <scope>NUCLEOTIDE SEQUENCE [LARGE SCALE GENOMIC DNA]</scope>
    <source>
        <strain evidence="10">JA-Hopewell-2020-01-JO</strain>
        <tissue evidence="10">Whole body</tissue>
    </source>
</reference>
<dbReference type="GO" id="GO:0051301">
    <property type="term" value="P:cell division"/>
    <property type="evidence" value="ECO:0007669"/>
    <property type="project" value="UniProtKB-KW"/>
</dbReference>
<keyword evidence="4" id="KW-0498">Mitosis</keyword>
<dbReference type="InterPro" id="IPR036873">
    <property type="entry name" value="Rhodanese-like_dom_sf"/>
</dbReference>
<dbReference type="PRINTS" id="PR00716">
    <property type="entry name" value="MPIPHPHTASE"/>
</dbReference>
<dbReference type="Gene3D" id="3.40.250.10">
    <property type="entry name" value="Rhodanese-like domain"/>
    <property type="match status" value="1"/>
</dbReference>
<sequence length="316" mass="36183">MQEYSMYDPDTKDSGFGESPSFEELPIVGSLDEDLEATILDFPVEGLRTDLTPRKALSKRLNCIVKESPSIETANSIKRLKLDDCEENSFEKSLSNSAIKARHIVIKEAVEKSEEQQLIGDFSKSYALPLSNGFHPDLKSISADTLKDVLEGKYKNIVDSFKIIDSRYPYEFLGGHIKNALNIYTKEGCLKLLNEPIKAQNERHILIVHCEFSKERGPNLIRTLRKEDRAMNRLNYPALTYPEIYVLEGGYKKFFESYPEYCFPMKYKKMLDPNHAEELRTVKTSELSCCTLLRSGKRATAVKNFKNPVNVRKNIF</sequence>
<accession>A0ABD1ER24</accession>
<dbReference type="EMBL" id="JBDJPC010000005">
    <property type="protein sequence ID" value="KAL1501212.1"/>
    <property type="molecule type" value="Genomic_DNA"/>
</dbReference>
<dbReference type="CDD" id="cd01530">
    <property type="entry name" value="Cdc25"/>
    <property type="match status" value="1"/>
</dbReference>
<keyword evidence="6" id="KW-0904">Protein phosphatase</keyword>
<feature type="domain" description="Rhodanese" evidence="9">
    <location>
        <begin position="157"/>
        <end position="263"/>
    </location>
</feature>
<dbReference type="SUPFAM" id="SSF52821">
    <property type="entry name" value="Rhodanese/Cell cycle control phosphatase"/>
    <property type="match status" value="1"/>
</dbReference>
<keyword evidence="5" id="KW-0378">Hydrolase</keyword>
<protein>
    <recommendedName>
        <fullName evidence="2">protein-tyrosine-phosphatase</fullName>
        <ecNumber evidence="2">3.1.3.48</ecNumber>
    </recommendedName>
</protein>
<gene>
    <name evidence="10" type="ORF">ABEB36_006584</name>
</gene>
<evidence type="ECO:0000256" key="3">
    <source>
        <dbReference type="ARBA" id="ARBA00022618"/>
    </source>
</evidence>
<evidence type="ECO:0000256" key="1">
    <source>
        <dbReference type="ARBA" id="ARBA00011065"/>
    </source>
</evidence>
<evidence type="ECO:0000259" key="9">
    <source>
        <dbReference type="PROSITE" id="PS50206"/>
    </source>
</evidence>
<keyword evidence="11" id="KW-1185">Reference proteome</keyword>
<dbReference type="InterPro" id="IPR001763">
    <property type="entry name" value="Rhodanese-like_dom"/>
</dbReference>
<evidence type="ECO:0000313" key="10">
    <source>
        <dbReference type="EMBL" id="KAL1501212.1"/>
    </source>
</evidence>
<dbReference type="FunFam" id="3.40.250.10:FF:000021">
    <property type="entry name" value="M-phase inducer phosphatase cdc-25.2"/>
    <property type="match status" value="1"/>
</dbReference>
<evidence type="ECO:0000256" key="5">
    <source>
        <dbReference type="ARBA" id="ARBA00022801"/>
    </source>
</evidence>
<dbReference type="SMART" id="SM00450">
    <property type="entry name" value="RHOD"/>
    <property type="match status" value="1"/>
</dbReference>
<dbReference type="PANTHER" id="PTHR10828">
    <property type="entry name" value="M-PHASE INDUCER PHOSPHATASE DUAL SPECIFICITY PHOSPHATASE CDC25"/>
    <property type="match status" value="1"/>
</dbReference>
<evidence type="ECO:0000256" key="7">
    <source>
        <dbReference type="ARBA" id="ARBA00023306"/>
    </source>
</evidence>
<dbReference type="Proteomes" id="UP001566132">
    <property type="component" value="Unassembled WGS sequence"/>
</dbReference>
<dbReference type="PANTHER" id="PTHR10828:SF76">
    <property type="entry name" value="M-PHASE INDUCER PHOSPHATASE"/>
    <property type="match status" value="1"/>
</dbReference>